<dbReference type="GO" id="GO:0006353">
    <property type="term" value="P:DNA-templated transcription termination"/>
    <property type="evidence" value="ECO:0007669"/>
    <property type="project" value="InterPro"/>
</dbReference>
<proteinExistence type="predicted"/>
<protein>
    <recommendedName>
        <fullName evidence="2">Rho termination factor-like N-terminal domain-containing protein</fullName>
    </recommendedName>
</protein>
<feature type="compositionally biased region" description="Basic and acidic residues" evidence="1">
    <location>
        <begin position="445"/>
        <end position="455"/>
    </location>
</feature>
<feature type="compositionally biased region" description="Basic and acidic residues" evidence="1">
    <location>
        <begin position="462"/>
        <end position="471"/>
    </location>
</feature>
<keyword evidence="4" id="KW-1185">Reference proteome</keyword>
<name>A0A314UZE1_PRUYE</name>
<dbReference type="InterPro" id="IPR011112">
    <property type="entry name" value="Rho-like_N"/>
</dbReference>
<evidence type="ECO:0000259" key="2">
    <source>
        <dbReference type="SMART" id="SM00959"/>
    </source>
</evidence>
<gene>
    <name evidence="3" type="ORF">Pyn_11520</name>
</gene>
<reference evidence="3 4" key="1">
    <citation type="submission" date="2018-02" db="EMBL/GenBank/DDBJ databases">
        <title>Draft genome of wild Prunus yedoensis var. nudiflora.</title>
        <authorList>
            <person name="Baek S."/>
            <person name="Kim J.-H."/>
            <person name="Choi K."/>
            <person name="Kim G.-B."/>
            <person name="Cho A."/>
            <person name="Jang H."/>
            <person name="Shin C.-H."/>
            <person name="Yu H.-J."/>
            <person name="Mun J.-H."/>
        </authorList>
    </citation>
    <scope>NUCLEOTIDE SEQUENCE [LARGE SCALE GENOMIC DNA]</scope>
    <source>
        <strain evidence="4">cv. Jeju island</strain>
        <tissue evidence="3">Leaf</tissue>
    </source>
</reference>
<dbReference type="OrthoDB" id="1164344at2759"/>
<dbReference type="SUPFAM" id="SSF68912">
    <property type="entry name" value="Rho N-terminal domain-like"/>
    <property type="match status" value="1"/>
</dbReference>
<dbReference type="InterPro" id="IPR036269">
    <property type="entry name" value="Rho_N_sf"/>
</dbReference>
<sequence>MYSSPDSLRLAAGYCDKKKTTYSESTMHWEPRGQGLAPDEKKMIQDASMFHKEKSVQNLEVEHATIKDSSTSISCPDENDILNFVYSESINEKVDEYSSIPMADITGSLSRPDGFGRDFGKTVEFQIELPEDASVKYFSSDSLKYANGCSSETKNSCLPLLAENGYGEVRKQPSTSTDKNQMLSLSLNPESTLEKIEKHIAMKNSSTSVICPDEKIKLKISDSVIMNEMVEEHASMPVADNIGPSLRPDGPGTDVKLVEHVTKETSSTSVSCPDEKNKLKNSDSKIMSEKVGEHTSIPMVNIVGSSRPDKRGTDVDRTVERADGVVKYFSSDSLKDAKGWSNEMKNSCMPRLIEKGYEEGGKTTHQKIEKEPANTLVKYMSPNSWRQSAGINKRTECSESRLCASRHGKNEKSDVEQKLIDFVPKTARKVGIKESKVILANKTMGKDSTKPKFNDVGEPAEESQKANADLHKKPRVNLGLEPQKPKTRRKSPFIPKFQLHRHKEKRKRTSTLPLTAEVKDLPVDLGLQDSHKDATDGGSKKDLQIVVYEKTEDLHIIEPYSVEDGSYAGALVPHTISSLKNKKIVELRKLAQKIKLTGYSKLRKEALVEKIAEKLSSC</sequence>
<feature type="region of interest" description="Disordered" evidence="1">
    <location>
        <begin position="262"/>
        <end position="282"/>
    </location>
</feature>
<feature type="region of interest" description="Disordered" evidence="1">
    <location>
        <begin position="445"/>
        <end position="490"/>
    </location>
</feature>
<dbReference type="EMBL" id="PJQY01002754">
    <property type="protein sequence ID" value="PQM42860.1"/>
    <property type="molecule type" value="Genomic_DNA"/>
</dbReference>
<evidence type="ECO:0000256" key="1">
    <source>
        <dbReference type="SAM" id="MobiDB-lite"/>
    </source>
</evidence>
<organism evidence="3 4">
    <name type="scientific">Prunus yedoensis var. nudiflora</name>
    <dbReference type="NCBI Taxonomy" id="2094558"/>
    <lineage>
        <taxon>Eukaryota</taxon>
        <taxon>Viridiplantae</taxon>
        <taxon>Streptophyta</taxon>
        <taxon>Embryophyta</taxon>
        <taxon>Tracheophyta</taxon>
        <taxon>Spermatophyta</taxon>
        <taxon>Magnoliopsida</taxon>
        <taxon>eudicotyledons</taxon>
        <taxon>Gunneridae</taxon>
        <taxon>Pentapetalae</taxon>
        <taxon>rosids</taxon>
        <taxon>fabids</taxon>
        <taxon>Rosales</taxon>
        <taxon>Rosaceae</taxon>
        <taxon>Amygdaloideae</taxon>
        <taxon>Amygdaleae</taxon>
        <taxon>Prunus</taxon>
    </lineage>
</organism>
<dbReference type="Pfam" id="PF07498">
    <property type="entry name" value="Rho_N"/>
    <property type="match status" value="1"/>
</dbReference>
<accession>A0A314UZE1</accession>
<dbReference type="Gene3D" id="1.10.720.10">
    <property type="match status" value="1"/>
</dbReference>
<feature type="compositionally biased region" description="Basic and acidic residues" evidence="1">
    <location>
        <begin position="273"/>
        <end position="282"/>
    </location>
</feature>
<feature type="domain" description="Rho termination factor-like N-terminal" evidence="2">
    <location>
        <begin position="578"/>
        <end position="617"/>
    </location>
</feature>
<dbReference type="SMART" id="SM00959">
    <property type="entry name" value="Rho_N"/>
    <property type="match status" value="1"/>
</dbReference>
<dbReference type="AlphaFoldDB" id="A0A314UZE1"/>
<evidence type="ECO:0000313" key="4">
    <source>
        <dbReference type="Proteomes" id="UP000250321"/>
    </source>
</evidence>
<evidence type="ECO:0000313" key="3">
    <source>
        <dbReference type="EMBL" id="PQM42860.1"/>
    </source>
</evidence>
<dbReference type="Proteomes" id="UP000250321">
    <property type="component" value="Unassembled WGS sequence"/>
</dbReference>
<comment type="caution">
    <text evidence="3">The sequence shown here is derived from an EMBL/GenBank/DDBJ whole genome shotgun (WGS) entry which is preliminary data.</text>
</comment>